<feature type="transmembrane region" description="Helical" evidence="1">
    <location>
        <begin position="313"/>
        <end position="333"/>
    </location>
</feature>
<proteinExistence type="predicted"/>
<feature type="transmembrane region" description="Helical" evidence="1">
    <location>
        <begin position="278"/>
        <end position="301"/>
    </location>
</feature>
<organism evidence="3 4">
    <name type="scientific">Granulicella arctica</name>
    <dbReference type="NCBI Taxonomy" id="940613"/>
    <lineage>
        <taxon>Bacteria</taxon>
        <taxon>Pseudomonadati</taxon>
        <taxon>Acidobacteriota</taxon>
        <taxon>Terriglobia</taxon>
        <taxon>Terriglobales</taxon>
        <taxon>Acidobacteriaceae</taxon>
        <taxon>Granulicella</taxon>
    </lineage>
</organism>
<evidence type="ECO:0000313" key="3">
    <source>
        <dbReference type="EMBL" id="NYF79924.1"/>
    </source>
</evidence>
<evidence type="ECO:0000313" key="4">
    <source>
        <dbReference type="Proteomes" id="UP000589520"/>
    </source>
</evidence>
<dbReference type="GO" id="GO:0016020">
    <property type="term" value="C:membrane"/>
    <property type="evidence" value="ECO:0007669"/>
    <property type="project" value="TreeGrafter"/>
</dbReference>
<gene>
    <name evidence="3" type="ORF">HDF17_002244</name>
</gene>
<feature type="transmembrane region" description="Helical" evidence="1">
    <location>
        <begin position="183"/>
        <end position="202"/>
    </location>
</feature>
<reference evidence="3 4" key="1">
    <citation type="submission" date="2020-07" db="EMBL/GenBank/DDBJ databases">
        <title>Genomic Encyclopedia of Type Strains, Phase IV (KMG-V): Genome sequencing to study the core and pangenomes of soil and plant-associated prokaryotes.</title>
        <authorList>
            <person name="Whitman W."/>
        </authorList>
    </citation>
    <scope>NUCLEOTIDE SEQUENCE [LARGE SCALE GENOMIC DNA]</scope>
    <source>
        <strain evidence="3 4">X4EP2</strain>
    </source>
</reference>
<evidence type="ECO:0000259" key="2">
    <source>
        <dbReference type="Pfam" id="PF01757"/>
    </source>
</evidence>
<dbReference type="InterPro" id="IPR050879">
    <property type="entry name" value="Acyltransferase_3"/>
</dbReference>
<sequence>MFYAPELDVLRLGAFLMVFCRHVTSQFVAVQRQFGTGLTQAVVTAAPPVAISGRWAVIQGFMQSMDFGVCLFFFLSSFLITRLLLLERKATGGVAIREFYIRRTLRIWPLYFAFLGTVIALSYWLPILHVERSRVLVCVLFVANWAAVLHGWASTSIQPLWSISVEEQFYVVWPWLARGGSGAILKMSAVLGALSLGTLMYLGSRHGVQVTATWPNTLVQMLFFAGGACTAVLSQPEMRRMATWLRLMLMAAGLAAWTVASAGFHVVRTESPGAASLIIGYLFVLLGTFLIFSGIAGWSATRIPGWLIHLGRMSYGLYVFHVACLLLTEQALLPVLQRHLPVGIRSLLLAESIVAAMGLLLTMVCAMLSYRLLERPFLKLKKRFTVVSSRPA</sequence>
<feature type="transmembrane region" description="Helical" evidence="1">
    <location>
        <begin position="65"/>
        <end position="86"/>
    </location>
</feature>
<feature type="transmembrane region" description="Helical" evidence="1">
    <location>
        <begin position="133"/>
        <end position="153"/>
    </location>
</feature>
<dbReference type="EMBL" id="JACCCW010000002">
    <property type="protein sequence ID" value="NYF79924.1"/>
    <property type="molecule type" value="Genomic_DNA"/>
</dbReference>
<accession>A0A7Y9PHD0</accession>
<name>A0A7Y9PHD0_9BACT</name>
<dbReference type="Pfam" id="PF01757">
    <property type="entry name" value="Acyl_transf_3"/>
    <property type="match status" value="1"/>
</dbReference>
<protein>
    <submittedName>
        <fullName evidence="3">Peptidoglycan/LPS O-acetylase OafA/YrhL</fullName>
    </submittedName>
</protein>
<keyword evidence="1" id="KW-1133">Transmembrane helix</keyword>
<keyword evidence="1" id="KW-0812">Transmembrane</keyword>
<feature type="transmembrane region" description="Helical" evidence="1">
    <location>
        <begin position="353"/>
        <end position="373"/>
    </location>
</feature>
<dbReference type="PANTHER" id="PTHR23028:SF53">
    <property type="entry name" value="ACYL_TRANSF_3 DOMAIN-CONTAINING PROTEIN"/>
    <property type="match status" value="1"/>
</dbReference>
<dbReference type="InterPro" id="IPR002656">
    <property type="entry name" value="Acyl_transf_3_dom"/>
</dbReference>
<comment type="caution">
    <text evidence="3">The sequence shown here is derived from an EMBL/GenBank/DDBJ whole genome shotgun (WGS) entry which is preliminary data.</text>
</comment>
<feature type="transmembrane region" description="Helical" evidence="1">
    <location>
        <begin position="107"/>
        <end position="127"/>
    </location>
</feature>
<dbReference type="RefSeq" id="WP_179490910.1">
    <property type="nucleotide sequence ID" value="NZ_JACCCW010000002.1"/>
</dbReference>
<feature type="domain" description="Acyltransferase 3" evidence="2">
    <location>
        <begin position="6"/>
        <end position="370"/>
    </location>
</feature>
<dbReference type="GO" id="GO:0009103">
    <property type="term" value="P:lipopolysaccharide biosynthetic process"/>
    <property type="evidence" value="ECO:0007669"/>
    <property type="project" value="TreeGrafter"/>
</dbReference>
<keyword evidence="1" id="KW-0472">Membrane</keyword>
<feature type="transmembrane region" description="Helical" evidence="1">
    <location>
        <begin position="245"/>
        <end position="266"/>
    </location>
</feature>
<feature type="transmembrane region" description="Helical" evidence="1">
    <location>
        <begin position="214"/>
        <end position="233"/>
    </location>
</feature>
<dbReference type="AlphaFoldDB" id="A0A7Y9PHD0"/>
<dbReference type="Proteomes" id="UP000589520">
    <property type="component" value="Unassembled WGS sequence"/>
</dbReference>
<dbReference type="GO" id="GO:0016747">
    <property type="term" value="F:acyltransferase activity, transferring groups other than amino-acyl groups"/>
    <property type="evidence" value="ECO:0007669"/>
    <property type="project" value="InterPro"/>
</dbReference>
<evidence type="ECO:0000256" key="1">
    <source>
        <dbReference type="SAM" id="Phobius"/>
    </source>
</evidence>
<keyword evidence="4" id="KW-1185">Reference proteome</keyword>
<dbReference type="PANTHER" id="PTHR23028">
    <property type="entry name" value="ACETYLTRANSFERASE"/>
    <property type="match status" value="1"/>
</dbReference>